<dbReference type="SUPFAM" id="SSF48371">
    <property type="entry name" value="ARM repeat"/>
    <property type="match status" value="1"/>
</dbReference>
<evidence type="ECO:0000313" key="3">
    <source>
        <dbReference type="Proteomes" id="UP000247233"/>
    </source>
</evidence>
<comment type="caution">
    <text evidence="2">The sequence shown here is derived from an EMBL/GenBank/DDBJ whole genome shotgun (WGS) entry which is preliminary data.</text>
</comment>
<dbReference type="InterPro" id="IPR016024">
    <property type="entry name" value="ARM-type_fold"/>
</dbReference>
<name>A0A317VWN0_9EURO</name>
<accession>A0A317VWN0</accession>
<dbReference type="Proteomes" id="UP000247233">
    <property type="component" value="Unassembled WGS sequence"/>
</dbReference>
<dbReference type="GeneID" id="37069517"/>
<dbReference type="EMBL" id="MSFL01000020">
    <property type="protein sequence ID" value="PWY76330.1"/>
    <property type="molecule type" value="Genomic_DNA"/>
</dbReference>
<feature type="compositionally biased region" description="Acidic residues" evidence="1">
    <location>
        <begin position="104"/>
        <end position="133"/>
    </location>
</feature>
<keyword evidence="3" id="KW-1185">Reference proteome</keyword>
<dbReference type="RefSeq" id="XP_025397694.1">
    <property type="nucleotide sequence ID" value="XM_025547280.1"/>
</dbReference>
<proteinExistence type="predicted"/>
<sequence length="176" mass="19583">MHAWVVRVYRSFTTNDGIPRGLIKRESQAKPSQAKPSHASRLILLLFPSQQPTNNIQYAACLQARKDRQAKSGAEGDMKGCMYVLRKAGGGAGVGRISKTRSMEDEEDDDEEDEEDDDEDDDDDDDQDEDEDDICMREKKKKNQGYQSLTVSTGKEEQASAPLAMIEQKQPQVAGG</sequence>
<protein>
    <submittedName>
        <fullName evidence="2">Uncharacterized protein</fullName>
    </submittedName>
</protein>
<feature type="region of interest" description="Disordered" evidence="1">
    <location>
        <begin position="91"/>
        <end position="176"/>
    </location>
</feature>
<organism evidence="2 3">
    <name type="scientific">Aspergillus heteromorphus CBS 117.55</name>
    <dbReference type="NCBI Taxonomy" id="1448321"/>
    <lineage>
        <taxon>Eukaryota</taxon>
        <taxon>Fungi</taxon>
        <taxon>Dikarya</taxon>
        <taxon>Ascomycota</taxon>
        <taxon>Pezizomycotina</taxon>
        <taxon>Eurotiomycetes</taxon>
        <taxon>Eurotiomycetidae</taxon>
        <taxon>Eurotiales</taxon>
        <taxon>Aspergillaceae</taxon>
        <taxon>Aspergillus</taxon>
        <taxon>Aspergillus subgen. Circumdati</taxon>
    </lineage>
</organism>
<feature type="compositionally biased region" description="Polar residues" evidence="1">
    <location>
        <begin position="144"/>
        <end position="153"/>
    </location>
</feature>
<dbReference type="VEuPathDB" id="FungiDB:BO70DRAFT_411443"/>
<reference evidence="2 3" key="1">
    <citation type="submission" date="2016-12" db="EMBL/GenBank/DDBJ databases">
        <title>The genomes of Aspergillus section Nigri reveals drivers in fungal speciation.</title>
        <authorList>
            <consortium name="DOE Joint Genome Institute"/>
            <person name="Vesth T.C."/>
            <person name="Nybo J."/>
            <person name="Theobald S."/>
            <person name="Brandl J."/>
            <person name="Frisvad J.C."/>
            <person name="Nielsen K.F."/>
            <person name="Lyhne E.K."/>
            <person name="Kogle M.E."/>
            <person name="Kuo A."/>
            <person name="Riley R."/>
            <person name="Clum A."/>
            <person name="Nolan M."/>
            <person name="Lipzen A."/>
            <person name="Salamov A."/>
            <person name="Henrissat B."/>
            <person name="Wiebenga A."/>
            <person name="De Vries R.P."/>
            <person name="Grigoriev I.V."/>
            <person name="Mortensen U.H."/>
            <person name="Andersen M.R."/>
            <person name="Baker S.E."/>
        </authorList>
    </citation>
    <scope>NUCLEOTIDE SEQUENCE [LARGE SCALE GENOMIC DNA]</scope>
    <source>
        <strain evidence="2 3">CBS 117.55</strain>
    </source>
</reference>
<evidence type="ECO:0000313" key="2">
    <source>
        <dbReference type="EMBL" id="PWY76330.1"/>
    </source>
</evidence>
<evidence type="ECO:0000256" key="1">
    <source>
        <dbReference type="SAM" id="MobiDB-lite"/>
    </source>
</evidence>
<gene>
    <name evidence="2" type="ORF">BO70DRAFT_411443</name>
</gene>
<dbReference type="AlphaFoldDB" id="A0A317VWN0"/>